<dbReference type="PANTHER" id="PTHR30027">
    <property type="entry name" value="RIBOSOMAL RNA SMALL SUBUNIT METHYLTRANSFERASE E"/>
    <property type="match status" value="1"/>
</dbReference>
<protein>
    <recommendedName>
        <fullName evidence="10">Ribosomal RNA small subunit methyltransferase E</fullName>
        <ecNumber evidence="10">2.1.1.193</ecNumber>
    </recommendedName>
</protein>
<evidence type="ECO:0000256" key="2">
    <source>
        <dbReference type="ARBA" id="ARBA00005528"/>
    </source>
</evidence>
<dbReference type="InterPro" id="IPR046887">
    <property type="entry name" value="RsmE_PUA-like"/>
</dbReference>
<feature type="domain" description="Ribosomal RNA small subunit methyltransferase E methyltransferase" evidence="11">
    <location>
        <begin position="60"/>
        <end position="214"/>
    </location>
</feature>
<dbReference type="Pfam" id="PF04452">
    <property type="entry name" value="Methyltrans_RNA"/>
    <property type="match status" value="1"/>
</dbReference>
<dbReference type="PANTHER" id="PTHR30027:SF3">
    <property type="entry name" value="16S RRNA (URACIL(1498)-N(3))-METHYLTRANSFERASE"/>
    <property type="match status" value="1"/>
</dbReference>
<dbReference type="GO" id="GO:0070475">
    <property type="term" value="P:rRNA base methylation"/>
    <property type="evidence" value="ECO:0007669"/>
    <property type="project" value="TreeGrafter"/>
</dbReference>
<keyword evidence="14" id="KW-1185">Reference proteome</keyword>
<dbReference type="CDD" id="cd18084">
    <property type="entry name" value="RsmE-like"/>
    <property type="match status" value="1"/>
</dbReference>
<organism evidence="13 14">
    <name type="scientific">Rubripirellula tenax</name>
    <dbReference type="NCBI Taxonomy" id="2528015"/>
    <lineage>
        <taxon>Bacteria</taxon>
        <taxon>Pseudomonadati</taxon>
        <taxon>Planctomycetota</taxon>
        <taxon>Planctomycetia</taxon>
        <taxon>Pirellulales</taxon>
        <taxon>Pirellulaceae</taxon>
        <taxon>Rubripirellula</taxon>
    </lineage>
</organism>
<keyword evidence="5 10" id="KW-0489">Methyltransferase</keyword>
<dbReference type="Gene3D" id="3.40.1280.10">
    <property type="match status" value="1"/>
</dbReference>
<evidence type="ECO:0000259" key="11">
    <source>
        <dbReference type="Pfam" id="PF04452"/>
    </source>
</evidence>
<keyword evidence="3 10" id="KW-0963">Cytoplasm</keyword>
<gene>
    <name evidence="13" type="primary">rsmE</name>
    <name evidence="13" type="ORF">Poly51_38230</name>
</gene>
<sequence>MALPPEEAQHAIRVMRIQPDDVVTLFDGRGFQCDARVVSLGRNECQCEVGDVQLIDREPECCIHFGVALPKPDRAKELIERLTELGVAAVTPIVGQRSQRPPKGAFVDKLRRGVVEACKQSGRNHLMEIRDTMSASDFFASVDGGVSLIAHPETGAAKVSRFVGQSRVTVAIGPEGGWSNEEVELAIGAGFECVDLGPRIYRIETAAVVVAAALVS</sequence>
<reference evidence="13 14" key="1">
    <citation type="submission" date="2019-02" db="EMBL/GenBank/DDBJ databases">
        <title>Deep-cultivation of Planctomycetes and their phenomic and genomic characterization uncovers novel biology.</title>
        <authorList>
            <person name="Wiegand S."/>
            <person name="Jogler M."/>
            <person name="Boedeker C."/>
            <person name="Pinto D."/>
            <person name="Vollmers J."/>
            <person name="Rivas-Marin E."/>
            <person name="Kohn T."/>
            <person name="Peeters S.H."/>
            <person name="Heuer A."/>
            <person name="Rast P."/>
            <person name="Oberbeckmann S."/>
            <person name="Bunk B."/>
            <person name="Jeske O."/>
            <person name="Meyerdierks A."/>
            <person name="Storesund J.E."/>
            <person name="Kallscheuer N."/>
            <person name="Luecker S."/>
            <person name="Lage O.M."/>
            <person name="Pohl T."/>
            <person name="Merkel B.J."/>
            <person name="Hornburger P."/>
            <person name="Mueller R.-W."/>
            <person name="Bruemmer F."/>
            <person name="Labrenz M."/>
            <person name="Spormann A.M."/>
            <person name="Op Den Camp H."/>
            <person name="Overmann J."/>
            <person name="Amann R."/>
            <person name="Jetten M.S.M."/>
            <person name="Mascher T."/>
            <person name="Medema M.H."/>
            <person name="Devos D.P."/>
            <person name="Kaster A.-K."/>
            <person name="Ovreas L."/>
            <person name="Rohde M."/>
            <person name="Galperin M.Y."/>
            <person name="Jogler C."/>
        </authorList>
    </citation>
    <scope>NUCLEOTIDE SEQUENCE [LARGE SCALE GENOMIC DNA]</scope>
    <source>
        <strain evidence="13 14">Poly51</strain>
    </source>
</reference>
<keyword evidence="6 10" id="KW-0808">Transferase</keyword>
<comment type="caution">
    <text evidence="13">The sequence shown here is derived from an EMBL/GenBank/DDBJ whole genome shotgun (WGS) entry which is preliminary data.</text>
</comment>
<feature type="domain" description="Ribosomal RNA small subunit methyltransferase E PUA-like" evidence="12">
    <location>
        <begin position="3"/>
        <end position="49"/>
    </location>
</feature>
<dbReference type="SUPFAM" id="SSF75217">
    <property type="entry name" value="alpha/beta knot"/>
    <property type="match status" value="1"/>
</dbReference>
<evidence type="ECO:0000256" key="1">
    <source>
        <dbReference type="ARBA" id="ARBA00004496"/>
    </source>
</evidence>
<comment type="similarity">
    <text evidence="2 10">Belongs to the RNA methyltransferase RsmE family.</text>
</comment>
<evidence type="ECO:0000256" key="8">
    <source>
        <dbReference type="ARBA" id="ARBA00025699"/>
    </source>
</evidence>
<dbReference type="Proteomes" id="UP000318288">
    <property type="component" value="Unassembled WGS sequence"/>
</dbReference>
<dbReference type="EMBL" id="SJPW01000005">
    <property type="protein sequence ID" value="TWU50532.1"/>
    <property type="molecule type" value="Genomic_DNA"/>
</dbReference>
<dbReference type="NCBIfam" id="TIGR00046">
    <property type="entry name" value="RsmE family RNA methyltransferase"/>
    <property type="match status" value="1"/>
</dbReference>
<dbReference type="PIRSF" id="PIRSF015601">
    <property type="entry name" value="MTase_slr0722"/>
    <property type="match status" value="1"/>
</dbReference>
<evidence type="ECO:0000256" key="4">
    <source>
        <dbReference type="ARBA" id="ARBA00022552"/>
    </source>
</evidence>
<comment type="function">
    <text evidence="8 10">Specifically methylates the N3 position of the uracil ring of uridine 1498 (m3U1498) in 16S rRNA. Acts on the fully assembled 30S ribosomal subunit.</text>
</comment>
<accession>A0A5C6EN14</accession>
<dbReference type="GO" id="GO:0005737">
    <property type="term" value="C:cytoplasm"/>
    <property type="evidence" value="ECO:0007669"/>
    <property type="project" value="UniProtKB-SubCell"/>
</dbReference>
<keyword evidence="4 10" id="KW-0698">rRNA processing</keyword>
<dbReference type="InterPro" id="IPR046886">
    <property type="entry name" value="RsmE_MTase_dom"/>
</dbReference>
<evidence type="ECO:0000259" key="12">
    <source>
        <dbReference type="Pfam" id="PF20260"/>
    </source>
</evidence>
<proteinExistence type="inferred from homology"/>
<evidence type="ECO:0000256" key="6">
    <source>
        <dbReference type="ARBA" id="ARBA00022679"/>
    </source>
</evidence>
<dbReference type="InterPro" id="IPR029028">
    <property type="entry name" value="Alpha/beta_knot_MTases"/>
</dbReference>
<evidence type="ECO:0000256" key="3">
    <source>
        <dbReference type="ARBA" id="ARBA00022490"/>
    </source>
</evidence>
<name>A0A5C6EN14_9BACT</name>
<dbReference type="SUPFAM" id="SSF88697">
    <property type="entry name" value="PUA domain-like"/>
    <property type="match status" value="1"/>
</dbReference>
<evidence type="ECO:0000313" key="14">
    <source>
        <dbReference type="Proteomes" id="UP000318288"/>
    </source>
</evidence>
<dbReference type="AlphaFoldDB" id="A0A5C6EN14"/>
<evidence type="ECO:0000256" key="5">
    <source>
        <dbReference type="ARBA" id="ARBA00022603"/>
    </source>
</evidence>
<evidence type="ECO:0000313" key="13">
    <source>
        <dbReference type="EMBL" id="TWU50532.1"/>
    </source>
</evidence>
<comment type="subcellular location">
    <subcellularLocation>
        <location evidence="1 10">Cytoplasm</location>
    </subcellularLocation>
</comment>
<dbReference type="InterPro" id="IPR006700">
    <property type="entry name" value="RsmE"/>
</dbReference>
<keyword evidence="7 10" id="KW-0949">S-adenosyl-L-methionine</keyword>
<dbReference type="GO" id="GO:0070042">
    <property type="term" value="F:rRNA (uridine-N3-)-methyltransferase activity"/>
    <property type="evidence" value="ECO:0007669"/>
    <property type="project" value="TreeGrafter"/>
</dbReference>
<dbReference type="Pfam" id="PF20260">
    <property type="entry name" value="PUA_4"/>
    <property type="match status" value="1"/>
</dbReference>
<dbReference type="InterPro" id="IPR015947">
    <property type="entry name" value="PUA-like_sf"/>
</dbReference>
<dbReference type="InterPro" id="IPR029026">
    <property type="entry name" value="tRNA_m1G_MTases_N"/>
</dbReference>
<comment type="catalytic activity">
    <reaction evidence="9 10">
        <text>uridine(1498) in 16S rRNA + S-adenosyl-L-methionine = N(3)-methyluridine(1498) in 16S rRNA + S-adenosyl-L-homocysteine + H(+)</text>
        <dbReference type="Rhea" id="RHEA:42920"/>
        <dbReference type="Rhea" id="RHEA-COMP:10283"/>
        <dbReference type="Rhea" id="RHEA-COMP:10284"/>
        <dbReference type="ChEBI" id="CHEBI:15378"/>
        <dbReference type="ChEBI" id="CHEBI:57856"/>
        <dbReference type="ChEBI" id="CHEBI:59789"/>
        <dbReference type="ChEBI" id="CHEBI:65315"/>
        <dbReference type="ChEBI" id="CHEBI:74502"/>
        <dbReference type="EC" id="2.1.1.193"/>
    </reaction>
</comment>
<evidence type="ECO:0000256" key="9">
    <source>
        <dbReference type="ARBA" id="ARBA00047944"/>
    </source>
</evidence>
<dbReference type="EC" id="2.1.1.193" evidence="10"/>
<evidence type="ECO:0000256" key="10">
    <source>
        <dbReference type="PIRNR" id="PIRNR015601"/>
    </source>
</evidence>
<evidence type="ECO:0000256" key="7">
    <source>
        <dbReference type="ARBA" id="ARBA00022691"/>
    </source>
</evidence>